<accession>A0A1Z4GP13</accession>
<dbReference type="EMBL" id="AP018174">
    <property type="protein sequence ID" value="BAY19066.1"/>
    <property type="molecule type" value="Genomic_DNA"/>
</dbReference>
<dbReference type="InterPro" id="IPR054501">
    <property type="entry name" value="NCH2"/>
</dbReference>
<dbReference type="Pfam" id="PF22727">
    <property type="entry name" value="NCH2"/>
    <property type="match status" value="1"/>
</dbReference>
<dbReference type="PROSITE" id="PS50837">
    <property type="entry name" value="NACHT"/>
    <property type="match status" value="1"/>
</dbReference>
<protein>
    <submittedName>
        <fullName evidence="3">Putative signal transduction protein containing Nacht domain</fullName>
    </submittedName>
</protein>
<name>A0A1Z4GP13_9CYAN</name>
<evidence type="ECO:0000259" key="2">
    <source>
        <dbReference type="PROSITE" id="PS50943"/>
    </source>
</evidence>
<dbReference type="CDD" id="cd00093">
    <property type="entry name" value="HTH_XRE"/>
    <property type="match status" value="1"/>
</dbReference>
<evidence type="ECO:0000259" key="1">
    <source>
        <dbReference type="PROSITE" id="PS50837"/>
    </source>
</evidence>
<dbReference type="PANTHER" id="PTHR46844">
    <property type="entry name" value="SLR5058 PROTEIN"/>
    <property type="match status" value="1"/>
</dbReference>
<reference evidence="3 4" key="1">
    <citation type="submission" date="2017-06" db="EMBL/GenBank/DDBJ databases">
        <title>Genome sequencing of cyanobaciteial culture collection at National Institute for Environmental Studies (NIES).</title>
        <authorList>
            <person name="Hirose Y."/>
            <person name="Shimura Y."/>
            <person name="Fujisawa T."/>
            <person name="Nakamura Y."/>
            <person name="Kawachi M."/>
        </authorList>
    </citation>
    <scope>NUCLEOTIDE SEQUENCE [LARGE SCALE GENOMIC DNA]</scope>
    <source>
        <strain evidence="3 4">NIES-21</strain>
    </source>
</reference>
<dbReference type="InterPro" id="IPR027417">
    <property type="entry name" value="P-loop_NTPase"/>
</dbReference>
<dbReference type="Gene3D" id="3.40.50.300">
    <property type="entry name" value="P-loop containing nucleotide triphosphate hydrolases"/>
    <property type="match status" value="1"/>
</dbReference>
<dbReference type="Pfam" id="PF05729">
    <property type="entry name" value="NACHT"/>
    <property type="match status" value="1"/>
</dbReference>
<evidence type="ECO:0000313" key="4">
    <source>
        <dbReference type="Proteomes" id="UP000218287"/>
    </source>
</evidence>
<dbReference type="PANTHER" id="PTHR46844:SF1">
    <property type="entry name" value="SLR5058 PROTEIN"/>
    <property type="match status" value="1"/>
</dbReference>
<dbReference type="InterPro" id="IPR001387">
    <property type="entry name" value="Cro/C1-type_HTH"/>
</dbReference>
<dbReference type="PROSITE" id="PS50943">
    <property type="entry name" value="HTH_CROC1"/>
    <property type="match status" value="1"/>
</dbReference>
<proteinExistence type="predicted"/>
<sequence>MAKRSLQASAEGIRKAKQAFKRKGWTQEYLAAEVGLETRQAIWKFFTGKRIDRHVFNDICFALELDISEIAQPLSADESGFLDIPANLSLEIETLVKKLRSLYQENIQAQCGTVQILDVAQPIQFKDIYVDVEILEEINSRRWLEIKKFPQVWMKENNCLGVADWPQSRGSGMEAVKKYTKLIVLGKPGSGKTTFLQAIANNCNLGLFQPDYLPIFVRLKDFAEDLRGRTQISLSNYLYESFINLGIHEQELTTVFAHGRALILLDGLDEVVEQDSDKIIHKIRQFTEKFYKNKIIITCRLGIQNYKFHGFTEVEIANFRKPQIANFAEKWFCSVAKHPPGVAQDLASRFVQKLELIENLQFLDLAATPILLNFICLIYQFNEDLPVNRAEFYKQVLDLLLIRWDEAKGIQRDEFYPNFSLLHKIKLLSHIAAITFPKSSYFQPESHLCQLIIDYLVHNFNTSNDTTALQLESASLLQAIEIQHGLLVQRARGIYSFSHISLQQYLTAREIVANINTQNLAELMNHLNEKYWWEVFLLIATMLKPADELFKAMNEKIDNLSVKNAKLHNFLTWLTQKAAVVNTSYHAASVRAFYFTIAIPSEYALACSQELAILLDHHLAGNLAGDLALDLALIHGLTVSLGINSEIFLARFSALSLALDLKHLLATQPDLQKSLQEIKNQLPSPSQGGDFLKSWWQENGKNWTEALRDWMITTRQIGHNWRFNQKDLHDIQQYWDANKLLLDCLQSPTDVSPNLRNYLEKSLFLPKEIQLETGDEN</sequence>
<feature type="domain" description="NACHT" evidence="1">
    <location>
        <begin position="180"/>
        <end position="300"/>
    </location>
</feature>
<keyword evidence="4" id="KW-1185">Reference proteome</keyword>
<dbReference type="Proteomes" id="UP000218287">
    <property type="component" value="Chromosome"/>
</dbReference>
<gene>
    <name evidence="3" type="ORF">NIES21_49250</name>
</gene>
<organism evidence="3 4">
    <name type="scientific">Anabaenopsis circularis NIES-21</name>
    <dbReference type="NCBI Taxonomy" id="1085406"/>
    <lineage>
        <taxon>Bacteria</taxon>
        <taxon>Bacillati</taxon>
        <taxon>Cyanobacteriota</taxon>
        <taxon>Cyanophyceae</taxon>
        <taxon>Nostocales</taxon>
        <taxon>Nodulariaceae</taxon>
        <taxon>Anabaenopsis</taxon>
    </lineage>
</organism>
<feature type="domain" description="HTH cro/C1-type" evidence="2">
    <location>
        <begin position="17"/>
        <end position="70"/>
    </location>
</feature>
<evidence type="ECO:0000313" key="3">
    <source>
        <dbReference type="EMBL" id="BAY19066.1"/>
    </source>
</evidence>
<dbReference type="InterPro" id="IPR007111">
    <property type="entry name" value="NACHT_NTPase"/>
</dbReference>
<dbReference type="AlphaFoldDB" id="A0A1Z4GP13"/>
<dbReference type="SUPFAM" id="SSF52540">
    <property type="entry name" value="P-loop containing nucleoside triphosphate hydrolases"/>
    <property type="match status" value="1"/>
</dbReference>
<dbReference type="OrthoDB" id="448481at2"/>